<dbReference type="KEGG" id="rjg:CCGE525_23285"/>
<keyword evidence="2" id="KW-0614">Plasmid</keyword>
<dbReference type="RefSeq" id="WP_120706740.1">
    <property type="nucleotide sequence ID" value="NZ_CP032695.1"/>
</dbReference>
<keyword evidence="3" id="KW-1185">Reference proteome</keyword>
<sequence length="90" mass="10236">MTLFWNTFAMFSVLAVSPYALALRPVLAADRLADCTQVVEKILEKTSGRLLSFRPGKQKCTVIILIRKEGERPEKIVLQIDRDQTTDDVR</sequence>
<dbReference type="AlphaFoldDB" id="A0A387G1A6"/>
<protein>
    <submittedName>
        <fullName evidence="2">Uncharacterized protein</fullName>
    </submittedName>
</protein>
<geneLocation type="plasmid" evidence="3">
    <name>prccge525c</name>
</geneLocation>
<accession>A0A387G1A6</accession>
<dbReference type="Proteomes" id="UP000282195">
    <property type="component" value="Plasmid pRCCGE525c"/>
</dbReference>
<evidence type="ECO:0000313" key="3">
    <source>
        <dbReference type="Proteomes" id="UP000282195"/>
    </source>
</evidence>
<organism evidence="2 3">
    <name type="scientific">Rhizobium jaguaris</name>
    <dbReference type="NCBI Taxonomy" id="1312183"/>
    <lineage>
        <taxon>Bacteria</taxon>
        <taxon>Pseudomonadati</taxon>
        <taxon>Pseudomonadota</taxon>
        <taxon>Alphaproteobacteria</taxon>
        <taxon>Hyphomicrobiales</taxon>
        <taxon>Rhizobiaceae</taxon>
        <taxon>Rhizobium/Agrobacterium group</taxon>
        <taxon>Rhizobium</taxon>
    </lineage>
</organism>
<feature type="chain" id="PRO_5017212830" evidence="1">
    <location>
        <begin position="23"/>
        <end position="90"/>
    </location>
</feature>
<keyword evidence="1" id="KW-0732">Signal</keyword>
<proteinExistence type="predicted"/>
<gene>
    <name evidence="2" type="ORF">CCGE525_23285</name>
</gene>
<feature type="signal peptide" evidence="1">
    <location>
        <begin position="1"/>
        <end position="22"/>
    </location>
</feature>
<reference evidence="2 3" key="1">
    <citation type="submission" date="2018-10" db="EMBL/GenBank/DDBJ databases">
        <title>Rhizobium etli, R. leguminosarum and a new Rhizobium genospecies from Phaseolus dumosus.</title>
        <authorList>
            <person name="Ramirez-Puebla S.T."/>
            <person name="Rogel-Hernandez M.A."/>
            <person name="Guerrero G."/>
            <person name="Ormeno-Orrillo E."/>
            <person name="Martinez-Romero J.C."/>
            <person name="Negrete-Yankelevich S."/>
            <person name="Martinez-Romero E."/>
        </authorList>
    </citation>
    <scope>NUCLEOTIDE SEQUENCE [LARGE SCALE GENOMIC DNA]</scope>
    <source>
        <strain evidence="2 3">CCGE525</strain>
        <plasmid evidence="3">prccge525c</plasmid>
    </source>
</reference>
<name>A0A387G1A6_9HYPH</name>
<evidence type="ECO:0000256" key="1">
    <source>
        <dbReference type="SAM" id="SignalP"/>
    </source>
</evidence>
<dbReference type="OrthoDB" id="8402077at2"/>
<dbReference type="EMBL" id="CP032695">
    <property type="protein sequence ID" value="AYG61802.1"/>
    <property type="molecule type" value="Genomic_DNA"/>
</dbReference>
<evidence type="ECO:0000313" key="2">
    <source>
        <dbReference type="EMBL" id="AYG61802.1"/>
    </source>
</evidence>